<dbReference type="InterPro" id="IPR000085">
    <property type="entry name" value="RuvA"/>
</dbReference>
<dbReference type="Pfam" id="PF14520">
    <property type="entry name" value="HHH_5"/>
    <property type="match status" value="1"/>
</dbReference>
<comment type="similarity">
    <text evidence="6">Belongs to the RuvA family.</text>
</comment>
<dbReference type="GO" id="GO:0048476">
    <property type="term" value="C:Holliday junction resolvase complex"/>
    <property type="evidence" value="ECO:0007669"/>
    <property type="project" value="UniProtKB-UniRule"/>
</dbReference>
<dbReference type="InterPro" id="IPR036267">
    <property type="entry name" value="RuvA_C_sf"/>
</dbReference>
<dbReference type="Gene3D" id="2.40.50.140">
    <property type="entry name" value="Nucleic acid-binding proteins"/>
    <property type="match status" value="1"/>
</dbReference>
<dbReference type="Pfam" id="PF07499">
    <property type="entry name" value="RuvA_C"/>
    <property type="match status" value="1"/>
</dbReference>
<evidence type="ECO:0000256" key="3">
    <source>
        <dbReference type="ARBA" id="ARBA00023125"/>
    </source>
</evidence>
<evidence type="ECO:0000256" key="1">
    <source>
        <dbReference type="ARBA" id="ARBA00022490"/>
    </source>
</evidence>
<keyword evidence="8" id="KW-0378">Hydrolase</keyword>
<dbReference type="GO" id="GO:0009379">
    <property type="term" value="C:Holliday junction helicase complex"/>
    <property type="evidence" value="ECO:0007669"/>
    <property type="project" value="InterPro"/>
</dbReference>
<keyword evidence="1 6" id="KW-0963">Cytoplasm</keyword>
<dbReference type="SUPFAM" id="SSF46929">
    <property type="entry name" value="DNA helicase RuvA subunit, C-terminal domain"/>
    <property type="match status" value="1"/>
</dbReference>
<dbReference type="InterPro" id="IPR013849">
    <property type="entry name" value="DNA_helicase_Holl-junc_RuvA_I"/>
</dbReference>
<comment type="subunit">
    <text evidence="6">Homotetramer. Forms an RuvA(8)-RuvB(12)-Holliday junction (HJ) complex. HJ DNA is sandwiched between 2 RuvA tetramers; dsDNA enters through RuvA and exits via RuvB. An RuvB hexamer assembles on each DNA strand where it exits the tetramer. Each RuvB hexamer is contacted by two RuvA subunits (via domain III) on 2 adjacent RuvB subunits; this complex drives branch migration. In the full resolvosome a probable DNA-RuvA(4)-RuvB(12)-RuvC(2) complex forms which resolves the HJ.</text>
</comment>
<dbReference type="Gene3D" id="1.10.150.20">
    <property type="entry name" value="5' to 3' exonuclease, C-terminal subdomain"/>
    <property type="match status" value="1"/>
</dbReference>
<dbReference type="AlphaFoldDB" id="A0A286G2T2"/>
<keyword evidence="8" id="KW-0067">ATP-binding</keyword>
<dbReference type="CDD" id="cd14332">
    <property type="entry name" value="UBA_RuvA_C"/>
    <property type="match status" value="1"/>
</dbReference>
<comment type="domain">
    <text evidence="6">Has three domains with a flexible linker between the domains II and III and assumes an 'L' shape. Domain III is highly mobile and contacts RuvB.</text>
</comment>
<evidence type="ECO:0000256" key="5">
    <source>
        <dbReference type="ARBA" id="ARBA00023204"/>
    </source>
</evidence>
<dbReference type="SMART" id="SM00278">
    <property type="entry name" value="HhH1"/>
    <property type="match status" value="2"/>
</dbReference>
<evidence type="ECO:0000256" key="4">
    <source>
        <dbReference type="ARBA" id="ARBA00023172"/>
    </source>
</evidence>
<dbReference type="GO" id="GO:0005524">
    <property type="term" value="F:ATP binding"/>
    <property type="evidence" value="ECO:0007669"/>
    <property type="project" value="InterPro"/>
</dbReference>
<dbReference type="InterPro" id="IPR003583">
    <property type="entry name" value="Hlx-hairpin-Hlx_DNA-bd_motif"/>
</dbReference>
<keyword evidence="2 6" id="KW-0227">DNA damage</keyword>
<dbReference type="SUPFAM" id="SSF50249">
    <property type="entry name" value="Nucleic acid-binding proteins"/>
    <property type="match status" value="1"/>
</dbReference>
<evidence type="ECO:0000259" key="7">
    <source>
        <dbReference type="SMART" id="SM00278"/>
    </source>
</evidence>
<dbReference type="HAMAP" id="MF_00031">
    <property type="entry name" value="DNA_HJ_migration_RuvA"/>
    <property type="match status" value="1"/>
</dbReference>
<dbReference type="RefSeq" id="WP_097126677.1">
    <property type="nucleotide sequence ID" value="NZ_OCNH01000002.1"/>
</dbReference>
<feature type="domain" description="Helix-hairpin-helix DNA-binding motif class 1" evidence="7">
    <location>
        <begin position="108"/>
        <end position="127"/>
    </location>
</feature>
<name>A0A286G2T2_9BACT</name>
<dbReference type="GO" id="GO:0006310">
    <property type="term" value="P:DNA recombination"/>
    <property type="evidence" value="ECO:0007669"/>
    <property type="project" value="UniProtKB-UniRule"/>
</dbReference>
<dbReference type="InterPro" id="IPR011114">
    <property type="entry name" value="RuvA_C"/>
</dbReference>
<keyword evidence="8" id="KW-0547">Nucleotide-binding</keyword>
<dbReference type="GO" id="GO:0009378">
    <property type="term" value="F:four-way junction helicase activity"/>
    <property type="evidence" value="ECO:0007669"/>
    <property type="project" value="InterPro"/>
</dbReference>
<dbReference type="InterPro" id="IPR010994">
    <property type="entry name" value="RuvA_2-like"/>
</dbReference>
<evidence type="ECO:0000256" key="6">
    <source>
        <dbReference type="HAMAP-Rule" id="MF_00031"/>
    </source>
</evidence>
<dbReference type="GO" id="GO:0005737">
    <property type="term" value="C:cytoplasm"/>
    <property type="evidence" value="ECO:0007669"/>
    <property type="project" value="UniProtKB-SubCell"/>
</dbReference>
<dbReference type="EMBL" id="OCNH01000002">
    <property type="protein sequence ID" value="SOD89479.1"/>
    <property type="molecule type" value="Genomic_DNA"/>
</dbReference>
<feature type="region of interest" description="Domain I" evidence="6">
    <location>
        <begin position="1"/>
        <end position="64"/>
    </location>
</feature>
<organism evidence="8 9">
    <name type="scientific">Spirosoma fluviale</name>
    <dbReference type="NCBI Taxonomy" id="1597977"/>
    <lineage>
        <taxon>Bacteria</taxon>
        <taxon>Pseudomonadati</taxon>
        <taxon>Bacteroidota</taxon>
        <taxon>Cytophagia</taxon>
        <taxon>Cytophagales</taxon>
        <taxon>Cytophagaceae</taxon>
        <taxon>Spirosoma</taxon>
    </lineage>
</organism>
<evidence type="ECO:0000313" key="9">
    <source>
        <dbReference type="Proteomes" id="UP000219452"/>
    </source>
</evidence>
<comment type="subcellular location">
    <subcellularLocation>
        <location evidence="6">Cytoplasm</location>
    </subcellularLocation>
</comment>
<dbReference type="GO" id="GO:0000400">
    <property type="term" value="F:four-way junction DNA binding"/>
    <property type="evidence" value="ECO:0007669"/>
    <property type="project" value="UniProtKB-UniRule"/>
</dbReference>
<accession>A0A286G2T2</accession>
<dbReference type="Proteomes" id="UP000219452">
    <property type="component" value="Unassembled WGS sequence"/>
</dbReference>
<keyword evidence="3 6" id="KW-0238">DNA-binding</keyword>
<evidence type="ECO:0000256" key="2">
    <source>
        <dbReference type="ARBA" id="ARBA00022763"/>
    </source>
</evidence>
<evidence type="ECO:0000313" key="8">
    <source>
        <dbReference type="EMBL" id="SOD89479.1"/>
    </source>
</evidence>
<dbReference type="Gene3D" id="1.10.8.10">
    <property type="entry name" value="DNA helicase RuvA subunit, C-terminal domain"/>
    <property type="match status" value="1"/>
</dbReference>
<dbReference type="GO" id="GO:0006281">
    <property type="term" value="P:DNA repair"/>
    <property type="evidence" value="ECO:0007669"/>
    <property type="project" value="UniProtKB-UniRule"/>
</dbReference>
<reference evidence="9" key="1">
    <citation type="submission" date="2017-09" db="EMBL/GenBank/DDBJ databases">
        <authorList>
            <person name="Varghese N."/>
            <person name="Submissions S."/>
        </authorList>
    </citation>
    <scope>NUCLEOTIDE SEQUENCE [LARGE SCALE GENOMIC DNA]</scope>
    <source>
        <strain evidence="9">DSM 29961</strain>
    </source>
</reference>
<dbReference type="Pfam" id="PF01330">
    <property type="entry name" value="RuvA_N"/>
    <property type="match status" value="1"/>
</dbReference>
<dbReference type="InterPro" id="IPR012340">
    <property type="entry name" value="NA-bd_OB-fold"/>
</dbReference>
<keyword evidence="8" id="KW-0347">Helicase</keyword>
<comment type="caution">
    <text evidence="6">Lacks conserved residue(s) required for the propagation of feature annotation.</text>
</comment>
<dbReference type="SUPFAM" id="SSF47781">
    <property type="entry name" value="RuvA domain 2-like"/>
    <property type="match status" value="1"/>
</dbReference>
<feature type="region of interest" description="Domain III" evidence="6">
    <location>
        <begin position="150"/>
        <end position="198"/>
    </location>
</feature>
<sequence length="198" mass="21325">MIAYLDGTLSYKEATHVIIDVHGVGYSVHISLQTYAVLPGGGDRIKLFIHHLFREDSQALYGFANADEKSLFLDLIGVSGVGPNTALGMLSAMQPGDLRLAILGENVRAVQAIKGIGAKTAQRIILELRDKMKRAGVVPDGPSYRQQAAANPIREESLAALVALGFPKPTAEKSVDDALRAEPTLSVEDVIRRALRQP</sequence>
<dbReference type="OrthoDB" id="5293449at2"/>
<keyword evidence="4 6" id="KW-0233">DNA recombination</keyword>
<gene>
    <name evidence="6" type="primary">ruvA</name>
    <name evidence="8" type="ORF">SAMN06269250_3081</name>
</gene>
<feature type="domain" description="Helix-hairpin-helix DNA-binding motif class 1" evidence="7">
    <location>
        <begin position="73"/>
        <end position="92"/>
    </location>
</feature>
<keyword evidence="5 6" id="KW-0234">DNA repair</keyword>
<protein>
    <recommendedName>
        <fullName evidence="6">Holliday junction branch migration complex subunit RuvA</fullName>
    </recommendedName>
</protein>
<dbReference type="NCBIfam" id="TIGR00084">
    <property type="entry name" value="ruvA"/>
    <property type="match status" value="1"/>
</dbReference>
<proteinExistence type="inferred from homology"/>
<keyword evidence="9" id="KW-1185">Reference proteome</keyword>
<comment type="function">
    <text evidence="6">The RuvA-RuvB-RuvC complex processes Holliday junction (HJ) DNA during genetic recombination and DNA repair, while the RuvA-RuvB complex plays an important role in the rescue of blocked DNA replication forks via replication fork reversal (RFR). RuvA specifically binds to HJ cruciform DNA, conferring on it an open structure. The RuvB hexamer acts as an ATP-dependent pump, pulling dsDNA into and through the RuvAB complex. HJ branch migration allows RuvC to scan DNA until it finds its consensus sequence, where it cleaves and resolves the cruciform DNA.</text>
</comment>